<sequence>MSDSPDNTSNVEAEAQAILIQNYAHVFAVAILFYDHILTLPPEMTYIWRSRRFGVKALFLLNRYYALLVNVIATVLEFKDFSLESCKAAMQFRQFSVLMTAVIVTVLLVLRIYALYGCSRQVLAGLVFVGAILASISAWQIAVEHSDIRNTPGCHIAYNGVSGTRTATGWESLLIMDTLVFALTVKKTLGDRPRNLRLTLTKTNDLVMLMLRDGTIYYVVMVLATVGNVLTFYFCAPLIKGILSTFVSNISVTMLSRLMLNIHQSGDLSTLQSTLEVLGAKFTTHIVIYNGRSNYTDREFRQMTPASACTSENIRTSREFEDTEEQLPLELEEMDREGRTVEPASTVASGDEFDGWTLHHRDMERRIASTSAAAGVFDGRTSRYRNRGLL</sequence>
<name>A0A165PF73_9AGAM</name>
<keyword evidence="4" id="KW-1185">Reference proteome</keyword>
<feature type="transmembrane region" description="Helical" evidence="1">
    <location>
        <begin position="95"/>
        <end position="116"/>
    </location>
</feature>
<proteinExistence type="predicted"/>
<dbReference type="InParanoid" id="A0A165PF73"/>
<feature type="transmembrane region" description="Helical" evidence="1">
    <location>
        <begin position="20"/>
        <end position="41"/>
    </location>
</feature>
<keyword evidence="1" id="KW-1133">Transmembrane helix</keyword>
<feature type="transmembrane region" description="Helical" evidence="1">
    <location>
        <begin position="123"/>
        <end position="142"/>
    </location>
</feature>
<protein>
    <recommendedName>
        <fullName evidence="2">DUF6533 domain-containing protein</fullName>
    </recommendedName>
</protein>
<feature type="transmembrane region" description="Helical" evidence="1">
    <location>
        <begin position="53"/>
        <end position="75"/>
    </location>
</feature>
<dbReference type="Pfam" id="PF20151">
    <property type="entry name" value="DUF6533"/>
    <property type="match status" value="1"/>
</dbReference>
<dbReference type="OrthoDB" id="2686513at2759"/>
<dbReference type="EMBL" id="KV425613">
    <property type="protein sequence ID" value="KZT20955.1"/>
    <property type="molecule type" value="Genomic_DNA"/>
</dbReference>
<feature type="transmembrane region" description="Helical" evidence="1">
    <location>
        <begin position="216"/>
        <end position="236"/>
    </location>
</feature>
<evidence type="ECO:0000256" key="1">
    <source>
        <dbReference type="SAM" id="Phobius"/>
    </source>
</evidence>
<organism evidence="3 4">
    <name type="scientific">Neolentinus lepideus HHB14362 ss-1</name>
    <dbReference type="NCBI Taxonomy" id="1314782"/>
    <lineage>
        <taxon>Eukaryota</taxon>
        <taxon>Fungi</taxon>
        <taxon>Dikarya</taxon>
        <taxon>Basidiomycota</taxon>
        <taxon>Agaricomycotina</taxon>
        <taxon>Agaricomycetes</taxon>
        <taxon>Gloeophyllales</taxon>
        <taxon>Gloeophyllaceae</taxon>
        <taxon>Neolentinus</taxon>
    </lineage>
</organism>
<dbReference type="InterPro" id="IPR045340">
    <property type="entry name" value="DUF6533"/>
</dbReference>
<evidence type="ECO:0000259" key="2">
    <source>
        <dbReference type="Pfam" id="PF20151"/>
    </source>
</evidence>
<dbReference type="AlphaFoldDB" id="A0A165PF73"/>
<evidence type="ECO:0000313" key="3">
    <source>
        <dbReference type="EMBL" id="KZT20955.1"/>
    </source>
</evidence>
<reference evidence="3 4" key="1">
    <citation type="journal article" date="2016" name="Mol. Biol. Evol.">
        <title>Comparative Genomics of Early-Diverging Mushroom-Forming Fungi Provides Insights into the Origins of Lignocellulose Decay Capabilities.</title>
        <authorList>
            <person name="Nagy L.G."/>
            <person name="Riley R."/>
            <person name="Tritt A."/>
            <person name="Adam C."/>
            <person name="Daum C."/>
            <person name="Floudas D."/>
            <person name="Sun H."/>
            <person name="Yadav J.S."/>
            <person name="Pangilinan J."/>
            <person name="Larsson K.H."/>
            <person name="Matsuura K."/>
            <person name="Barry K."/>
            <person name="Labutti K."/>
            <person name="Kuo R."/>
            <person name="Ohm R.A."/>
            <person name="Bhattacharya S.S."/>
            <person name="Shirouzu T."/>
            <person name="Yoshinaga Y."/>
            <person name="Martin F.M."/>
            <person name="Grigoriev I.V."/>
            <person name="Hibbett D.S."/>
        </authorList>
    </citation>
    <scope>NUCLEOTIDE SEQUENCE [LARGE SCALE GENOMIC DNA]</scope>
    <source>
        <strain evidence="3 4">HHB14362 ss-1</strain>
    </source>
</reference>
<evidence type="ECO:0000313" key="4">
    <source>
        <dbReference type="Proteomes" id="UP000076761"/>
    </source>
</evidence>
<feature type="domain" description="DUF6533" evidence="2">
    <location>
        <begin position="23"/>
        <end position="68"/>
    </location>
</feature>
<keyword evidence="1" id="KW-0812">Transmembrane</keyword>
<gene>
    <name evidence="3" type="ORF">NEOLEDRAFT_1140137</name>
</gene>
<keyword evidence="1" id="KW-0472">Membrane</keyword>
<accession>A0A165PF73</accession>
<dbReference type="Proteomes" id="UP000076761">
    <property type="component" value="Unassembled WGS sequence"/>
</dbReference>